<keyword evidence="2" id="KW-1185">Reference proteome</keyword>
<accession>A0ABU5ZGR6</accession>
<evidence type="ECO:0000313" key="1">
    <source>
        <dbReference type="EMBL" id="MEB3101698.1"/>
    </source>
</evidence>
<name>A0ABU5ZGR6_9BACL</name>
<organism evidence="1 2">
    <name type="scientific">Ferviditalea candida</name>
    <dbReference type="NCBI Taxonomy" id="3108399"/>
    <lineage>
        <taxon>Bacteria</taxon>
        <taxon>Bacillati</taxon>
        <taxon>Bacillota</taxon>
        <taxon>Bacilli</taxon>
        <taxon>Bacillales</taxon>
        <taxon>Paenibacillaceae</taxon>
        <taxon>Ferviditalea</taxon>
    </lineage>
</organism>
<dbReference type="Proteomes" id="UP001310386">
    <property type="component" value="Unassembled WGS sequence"/>
</dbReference>
<evidence type="ECO:0000313" key="2">
    <source>
        <dbReference type="Proteomes" id="UP001310386"/>
    </source>
</evidence>
<dbReference type="EMBL" id="JAYJLD010000009">
    <property type="protein sequence ID" value="MEB3101698.1"/>
    <property type="molecule type" value="Genomic_DNA"/>
</dbReference>
<comment type="caution">
    <text evidence="1">The sequence shown here is derived from an EMBL/GenBank/DDBJ whole genome shotgun (WGS) entry which is preliminary data.</text>
</comment>
<reference evidence="1" key="1">
    <citation type="submission" date="2023-12" db="EMBL/GenBank/DDBJ databases">
        <title>Fervidustalea candida gen. nov., sp. nov., a novel member of the family Paenibacillaceae isolated from a geothermal area.</title>
        <authorList>
            <person name="Li W.-J."/>
            <person name="Jiao J.-Y."/>
            <person name="Chen Y."/>
        </authorList>
    </citation>
    <scope>NUCLEOTIDE SEQUENCE</scope>
    <source>
        <strain evidence="1">SYSU GA230002</strain>
    </source>
</reference>
<gene>
    <name evidence="1" type="ORF">VF724_08485</name>
</gene>
<sequence length="46" mass="5699">MFAKRQHHVRLDLLNEFSDPLLQALRIDKFKRFIPMIQKMRFHGFQ</sequence>
<dbReference type="RefSeq" id="WP_371753814.1">
    <property type="nucleotide sequence ID" value="NZ_JAYJLD010000009.1"/>
</dbReference>
<proteinExistence type="predicted"/>
<protein>
    <submittedName>
        <fullName evidence="1">Uncharacterized protein</fullName>
    </submittedName>
</protein>